<proteinExistence type="predicted"/>
<dbReference type="SUPFAM" id="SSF103473">
    <property type="entry name" value="MFS general substrate transporter"/>
    <property type="match status" value="1"/>
</dbReference>
<dbReference type="Gene3D" id="1.20.1250.20">
    <property type="entry name" value="MFS general substrate transporter like domains"/>
    <property type="match status" value="1"/>
</dbReference>
<dbReference type="GO" id="GO:0016020">
    <property type="term" value="C:membrane"/>
    <property type="evidence" value="ECO:0007669"/>
    <property type="project" value="UniProtKB-SubCell"/>
</dbReference>
<evidence type="ECO:0000313" key="8">
    <source>
        <dbReference type="EMBL" id="KAK7929521.1"/>
    </source>
</evidence>
<comment type="subcellular location">
    <subcellularLocation>
        <location evidence="1">Membrane</location>
        <topology evidence="1">Multi-pass membrane protein</topology>
    </subcellularLocation>
</comment>
<feature type="transmembrane region" description="Helical" evidence="6">
    <location>
        <begin position="531"/>
        <end position="554"/>
    </location>
</feature>
<dbReference type="Proteomes" id="UP001460270">
    <property type="component" value="Unassembled WGS sequence"/>
</dbReference>
<feature type="domain" description="Major facilitator superfamily (MFS) profile" evidence="7">
    <location>
        <begin position="20"/>
        <end position="477"/>
    </location>
</feature>
<feature type="transmembrane region" description="Helical" evidence="6">
    <location>
        <begin position="123"/>
        <end position="140"/>
    </location>
</feature>
<gene>
    <name evidence="8" type="ORF">WMY93_005916</name>
</gene>
<protein>
    <recommendedName>
        <fullName evidence="7">Major facilitator superfamily (MFS) profile domain-containing protein</fullName>
    </recommendedName>
</protein>
<dbReference type="AlphaFoldDB" id="A0AAW0PMJ5"/>
<comment type="caution">
    <text evidence="8">The sequence shown here is derived from an EMBL/GenBank/DDBJ whole genome shotgun (WGS) entry which is preliminary data.</text>
</comment>
<feature type="transmembrane region" description="Helical" evidence="6">
    <location>
        <begin position="204"/>
        <end position="227"/>
    </location>
</feature>
<organism evidence="8 9">
    <name type="scientific">Mugilogobius chulae</name>
    <name type="common">yellowstripe goby</name>
    <dbReference type="NCBI Taxonomy" id="88201"/>
    <lineage>
        <taxon>Eukaryota</taxon>
        <taxon>Metazoa</taxon>
        <taxon>Chordata</taxon>
        <taxon>Craniata</taxon>
        <taxon>Vertebrata</taxon>
        <taxon>Euteleostomi</taxon>
        <taxon>Actinopterygii</taxon>
        <taxon>Neopterygii</taxon>
        <taxon>Teleostei</taxon>
        <taxon>Neoteleostei</taxon>
        <taxon>Acanthomorphata</taxon>
        <taxon>Gobiaria</taxon>
        <taxon>Gobiiformes</taxon>
        <taxon>Gobioidei</taxon>
        <taxon>Gobiidae</taxon>
        <taxon>Gobionellinae</taxon>
        <taxon>Mugilogobius</taxon>
    </lineage>
</organism>
<dbReference type="InterPro" id="IPR020846">
    <property type="entry name" value="MFS_dom"/>
</dbReference>
<evidence type="ECO:0000256" key="6">
    <source>
        <dbReference type="SAM" id="Phobius"/>
    </source>
</evidence>
<dbReference type="PANTHER" id="PTHR24064">
    <property type="entry name" value="SOLUTE CARRIER FAMILY 22 MEMBER"/>
    <property type="match status" value="1"/>
</dbReference>
<evidence type="ECO:0000256" key="2">
    <source>
        <dbReference type="ARBA" id="ARBA00022692"/>
    </source>
</evidence>
<evidence type="ECO:0000259" key="7">
    <source>
        <dbReference type="PROSITE" id="PS50850"/>
    </source>
</evidence>
<feature type="transmembrane region" description="Helical" evidence="6">
    <location>
        <begin position="234"/>
        <end position="252"/>
    </location>
</feature>
<reference evidence="9" key="1">
    <citation type="submission" date="2024-04" db="EMBL/GenBank/DDBJ databases">
        <title>Salinicola lusitanus LLJ914,a marine bacterium isolated from the Okinawa Trough.</title>
        <authorList>
            <person name="Li J."/>
        </authorList>
    </citation>
    <scope>NUCLEOTIDE SEQUENCE [LARGE SCALE GENOMIC DNA]</scope>
</reference>
<dbReference type="InterPro" id="IPR036259">
    <property type="entry name" value="MFS_trans_sf"/>
</dbReference>
<evidence type="ECO:0000256" key="1">
    <source>
        <dbReference type="ARBA" id="ARBA00004141"/>
    </source>
</evidence>
<feature type="transmembrane region" description="Helical" evidence="6">
    <location>
        <begin position="15"/>
        <end position="37"/>
    </location>
</feature>
<name>A0AAW0PMJ5_9GOBI</name>
<feature type="transmembrane region" description="Helical" evidence="6">
    <location>
        <begin position="320"/>
        <end position="338"/>
    </location>
</feature>
<keyword evidence="3 6" id="KW-1133">Transmembrane helix</keyword>
<dbReference type="GO" id="GO:0022857">
    <property type="term" value="F:transmembrane transporter activity"/>
    <property type="evidence" value="ECO:0007669"/>
    <property type="project" value="InterPro"/>
</dbReference>
<keyword evidence="2 6" id="KW-0812">Transmembrane</keyword>
<evidence type="ECO:0000313" key="9">
    <source>
        <dbReference type="Proteomes" id="UP001460270"/>
    </source>
</evidence>
<feature type="transmembrane region" description="Helical" evidence="6">
    <location>
        <begin position="367"/>
        <end position="388"/>
    </location>
</feature>
<feature type="region of interest" description="Disordered" evidence="5">
    <location>
        <begin position="555"/>
        <end position="585"/>
    </location>
</feature>
<keyword evidence="4 6" id="KW-0472">Membrane</keyword>
<feature type="transmembrane region" description="Helical" evidence="6">
    <location>
        <begin position="181"/>
        <end position="198"/>
    </location>
</feature>
<evidence type="ECO:0000256" key="3">
    <source>
        <dbReference type="ARBA" id="ARBA00022989"/>
    </source>
</evidence>
<dbReference type="PROSITE" id="PS50850">
    <property type="entry name" value="MFS"/>
    <property type="match status" value="1"/>
</dbReference>
<feature type="transmembrane region" description="Helical" evidence="6">
    <location>
        <begin position="152"/>
        <end position="174"/>
    </location>
</feature>
<dbReference type="InterPro" id="IPR005828">
    <property type="entry name" value="MFS_sugar_transport-like"/>
</dbReference>
<sequence length="585" mass="64076">MRFEEVLDDVGGFQAFQFMLLSILCLPRFILALHFLLHNFISAIPEHLCAPGPAEILLGPDRDYAESADLTARSGSPGVCWVYGPNNVTVSCPHGYVFNKTDFSSTTATEWDLVCEDRKKNQLLTTYFFLGVTVGAVIFGQLSDKFGRKSVLLVSLVLTMVMSAASAFSTSYVMFAVSRSLCGAALSGLSIIAAVLWTDVQHRTFVGTVSGLAWSFGAMFLALLAFLIRDWRQLSLAVTVPCALAIVCWWWLPESARWLLVNGKTKKARKCLVRCAKMNGKNHHTSKLQLEVLAKVGVSEGMQKTHTYLDLVKTPQLRKITVFSGLSWFAVAFLYYGISNKISGFGVPAKIGSYFVLDWIGRRNGQAWFLIITGALIGVNTVIPLAFAVTRTCVAVIAKGFSEAAFTTAFLYSAELYPTTLRQSGLGYTSCLCRIGSALAPVVMLLDELWTPLPHMVFAGSGILSGALVFLLPETLNVRLPEDVLDVEEGRVLSSTDYCRNSDGENSQFGVNCRRPGQHRRSASKLERHRIAMVVIIAVMSLVILSVVILTPGLQSPSTEWDSPVTSVERHGPLLLDSNNTTELT</sequence>
<feature type="transmembrane region" description="Helical" evidence="6">
    <location>
        <begin position="452"/>
        <end position="472"/>
    </location>
</feature>
<keyword evidence="9" id="KW-1185">Reference proteome</keyword>
<feature type="compositionally biased region" description="Polar residues" evidence="5">
    <location>
        <begin position="555"/>
        <end position="566"/>
    </location>
</feature>
<dbReference type="EMBL" id="JBBPFD010000004">
    <property type="protein sequence ID" value="KAK7929521.1"/>
    <property type="molecule type" value="Genomic_DNA"/>
</dbReference>
<dbReference type="Pfam" id="PF00083">
    <property type="entry name" value="Sugar_tr"/>
    <property type="match status" value="1"/>
</dbReference>
<accession>A0AAW0PMJ5</accession>
<evidence type="ECO:0000256" key="5">
    <source>
        <dbReference type="SAM" id="MobiDB-lite"/>
    </source>
</evidence>
<evidence type="ECO:0000256" key="4">
    <source>
        <dbReference type="ARBA" id="ARBA00023136"/>
    </source>
</evidence>